<comment type="similarity">
    <text evidence="2 8">Belongs to the glycosyl hydrolase 28 family.</text>
</comment>
<keyword evidence="4" id="KW-0964">Secreted</keyword>
<dbReference type="Pfam" id="PF00295">
    <property type="entry name" value="Glyco_hydro_28"/>
    <property type="match status" value="1"/>
</dbReference>
<accession>A0A9Q0GCI5</accession>
<evidence type="ECO:0000313" key="9">
    <source>
        <dbReference type="EMBL" id="KAJ4847178.1"/>
    </source>
</evidence>
<sequence>MFKNLQEGKGSVRNIHFSDLNFNAVENPIIIDQHYADKAPTLKPAGVSISGVTYSRARGTSKTPVAINLNCSSTVACTGITLDTIQLAPTAKAQKLSSFCNNAHGTAIGAVDPKSCLVK</sequence>
<evidence type="ECO:0000256" key="4">
    <source>
        <dbReference type="ARBA" id="ARBA00022525"/>
    </source>
</evidence>
<evidence type="ECO:0000256" key="8">
    <source>
        <dbReference type="RuleBase" id="RU361169"/>
    </source>
</evidence>
<evidence type="ECO:0000256" key="1">
    <source>
        <dbReference type="ARBA" id="ARBA00004191"/>
    </source>
</evidence>
<dbReference type="GO" id="GO:0071555">
    <property type="term" value="P:cell wall organization"/>
    <property type="evidence" value="ECO:0007669"/>
    <property type="project" value="UniProtKB-KW"/>
</dbReference>
<evidence type="ECO:0000313" key="10">
    <source>
        <dbReference type="Proteomes" id="UP001141552"/>
    </source>
</evidence>
<evidence type="ECO:0000256" key="2">
    <source>
        <dbReference type="ARBA" id="ARBA00008834"/>
    </source>
</evidence>
<evidence type="ECO:0008006" key="11">
    <source>
        <dbReference type="Google" id="ProtNLM"/>
    </source>
</evidence>
<evidence type="ECO:0000256" key="5">
    <source>
        <dbReference type="ARBA" id="ARBA00022801"/>
    </source>
</evidence>
<dbReference type="GO" id="GO:0005975">
    <property type="term" value="P:carbohydrate metabolic process"/>
    <property type="evidence" value="ECO:0007669"/>
    <property type="project" value="InterPro"/>
</dbReference>
<gene>
    <name evidence="9" type="ORF">Tsubulata_040883</name>
</gene>
<dbReference type="Gene3D" id="2.160.20.10">
    <property type="entry name" value="Single-stranded right-handed beta-helix, Pectin lyase-like"/>
    <property type="match status" value="1"/>
</dbReference>
<dbReference type="AlphaFoldDB" id="A0A9Q0GCI5"/>
<keyword evidence="7" id="KW-0961">Cell wall biogenesis/degradation</keyword>
<dbReference type="InterPro" id="IPR011050">
    <property type="entry name" value="Pectin_lyase_fold/virulence"/>
</dbReference>
<keyword evidence="6 8" id="KW-0326">Glycosidase</keyword>
<dbReference type="GO" id="GO:0004650">
    <property type="term" value="F:polygalacturonase activity"/>
    <property type="evidence" value="ECO:0007669"/>
    <property type="project" value="InterPro"/>
</dbReference>
<dbReference type="InterPro" id="IPR000743">
    <property type="entry name" value="Glyco_hydro_28"/>
</dbReference>
<dbReference type="OrthoDB" id="187139at2759"/>
<comment type="caution">
    <text evidence="9">The sequence shown here is derived from an EMBL/GenBank/DDBJ whole genome shotgun (WGS) entry which is preliminary data.</text>
</comment>
<dbReference type="Proteomes" id="UP001141552">
    <property type="component" value="Unassembled WGS sequence"/>
</dbReference>
<dbReference type="PANTHER" id="PTHR31375">
    <property type="match status" value="1"/>
</dbReference>
<protein>
    <recommendedName>
        <fullName evidence="11">Polygalacturonase</fullName>
    </recommendedName>
</protein>
<evidence type="ECO:0000256" key="7">
    <source>
        <dbReference type="ARBA" id="ARBA00023316"/>
    </source>
</evidence>
<proteinExistence type="inferred from homology"/>
<name>A0A9Q0GCI5_9ROSI</name>
<organism evidence="9 10">
    <name type="scientific">Turnera subulata</name>
    <dbReference type="NCBI Taxonomy" id="218843"/>
    <lineage>
        <taxon>Eukaryota</taxon>
        <taxon>Viridiplantae</taxon>
        <taxon>Streptophyta</taxon>
        <taxon>Embryophyta</taxon>
        <taxon>Tracheophyta</taxon>
        <taxon>Spermatophyta</taxon>
        <taxon>Magnoliopsida</taxon>
        <taxon>eudicotyledons</taxon>
        <taxon>Gunneridae</taxon>
        <taxon>Pentapetalae</taxon>
        <taxon>rosids</taxon>
        <taxon>fabids</taxon>
        <taxon>Malpighiales</taxon>
        <taxon>Passifloraceae</taxon>
        <taxon>Turnera</taxon>
    </lineage>
</organism>
<dbReference type="InterPro" id="IPR012334">
    <property type="entry name" value="Pectin_lyas_fold"/>
</dbReference>
<dbReference type="SUPFAM" id="SSF51126">
    <property type="entry name" value="Pectin lyase-like"/>
    <property type="match status" value="1"/>
</dbReference>
<comment type="subcellular location">
    <subcellularLocation>
        <location evidence="1">Secreted</location>
        <location evidence="1">Cell wall</location>
    </subcellularLocation>
</comment>
<keyword evidence="10" id="KW-1185">Reference proteome</keyword>
<keyword evidence="5 8" id="KW-0378">Hydrolase</keyword>
<evidence type="ECO:0000256" key="6">
    <source>
        <dbReference type="ARBA" id="ARBA00023295"/>
    </source>
</evidence>
<reference evidence="9" key="1">
    <citation type="submission" date="2022-02" db="EMBL/GenBank/DDBJ databases">
        <authorList>
            <person name="Henning P.M."/>
            <person name="McCubbin A.G."/>
            <person name="Shore J.S."/>
        </authorList>
    </citation>
    <scope>NUCLEOTIDE SEQUENCE</scope>
    <source>
        <strain evidence="9">F60SS</strain>
        <tissue evidence="9">Leaves</tissue>
    </source>
</reference>
<dbReference type="EMBL" id="JAKUCV010001236">
    <property type="protein sequence ID" value="KAJ4847178.1"/>
    <property type="molecule type" value="Genomic_DNA"/>
</dbReference>
<keyword evidence="3" id="KW-0134">Cell wall</keyword>
<reference evidence="9" key="2">
    <citation type="journal article" date="2023" name="Plants (Basel)">
        <title>Annotation of the Turnera subulata (Passifloraceae) Draft Genome Reveals the S-Locus Evolved after the Divergence of Turneroideae from Passifloroideae in a Stepwise Manner.</title>
        <authorList>
            <person name="Henning P.M."/>
            <person name="Roalson E.H."/>
            <person name="Mir W."/>
            <person name="McCubbin A.G."/>
            <person name="Shore J.S."/>
        </authorList>
    </citation>
    <scope>NUCLEOTIDE SEQUENCE</scope>
    <source>
        <strain evidence="9">F60SS</strain>
    </source>
</reference>
<evidence type="ECO:0000256" key="3">
    <source>
        <dbReference type="ARBA" id="ARBA00022512"/>
    </source>
</evidence>